<dbReference type="Proteomes" id="UP000663880">
    <property type="component" value="Unassembled WGS sequence"/>
</dbReference>
<accession>A0A821U645</accession>
<dbReference type="AlphaFoldDB" id="A0A821U645"/>
<feature type="transmembrane region" description="Helical" evidence="1">
    <location>
        <begin position="55"/>
        <end position="80"/>
    </location>
</feature>
<organism evidence="2 3">
    <name type="scientific">Pieris macdunnoughi</name>
    <dbReference type="NCBI Taxonomy" id="345717"/>
    <lineage>
        <taxon>Eukaryota</taxon>
        <taxon>Metazoa</taxon>
        <taxon>Ecdysozoa</taxon>
        <taxon>Arthropoda</taxon>
        <taxon>Hexapoda</taxon>
        <taxon>Insecta</taxon>
        <taxon>Pterygota</taxon>
        <taxon>Neoptera</taxon>
        <taxon>Endopterygota</taxon>
        <taxon>Lepidoptera</taxon>
        <taxon>Glossata</taxon>
        <taxon>Ditrysia</taxon>
        <taxon>Papilionoidea</taxon>
        <taxon>Pieridae</taxon>
        <taxon>Pierinae</taxon>
        <taxon>Pieris</taxon>
    </lineage>
</organism>
<name>A0A821U645_9NEOP</name>
<feature type="transmembrane region" description="Helical" evidence="1">
    <location>
        <begin position="362"/>
        <end position="381"/>
    </location>
</feature>
<keyword evidence="1" id="KW-0472">Membrane</keyword>
<sequence length="422" mass="48801">MKFATFEEVIDGLFSKDAYEQPCDTDNVEDLEIELPEWFDEKKYNQGRRFQKDFFFMQSISMILGLIAVLAIPTILSVLVGTRRSNSQYTAFKRYWSTYSHVNSWFDHDLKPGSLSWRSLQTIRSHHLVASRASKIKGHGTVSQRDMAFTLFGFIGFTLLKPNRLGIRALQPGDWEAFNHFWGVIGHALGLEDRYNICRKKYDETKEICRILQDKVFTPCLTSPPDYFEHAAHVMASGLNTIHPAIDHDALVYLTKNLSNVPGYVYTEEDRLSLETKLQKQLNGLNNDAGVNATNLIEKCPIDFLPNSSPIILYAKDYKTLDDSPQYKRLSLSSKLKIAAHDLILSLYITNIGRVILNLQFYWTVFIGTYLPYVAMWRFGIRQAYVSIFKMGPTDNVVPLPNSKYYNREPKSWFKEIWDCFW</sequence>
<evidence type="ECO:0000256" key="1">
    <source>
        <dbReference type="SAM" id="Phobius"/>
    </source>
</evidence>
<protein>
    <recommendedName>
        <fullName evidence="4">ER-bound oxygenase mpaB/mpaB'/Rubber oxygenase catalytic domain-containing protein</fullName>
    </recommendedName>
</protein>
<dbReference type="PANTHER" id="PTHR37159">
    <property type="entry name" value="GH11867P"/>
    <property type="match status" value="1"/>
</dbReference>
<evidence type="ECO:0000313" key="2">
    <source>
        <dbReference type="EMBL" id="CAF4884610.1"/>
    </source>
</evidence>
<keyword evidence="1" id="KW-0812">Transmembrane</keyword>
<keyword evidence="1" id="KW-1133">Transmembrane helix</keyword>
<dbReference type="PANTHER" id="PTHR37159:SF1">
    <property type="entry name" value="GH11867P"/>
    <property type="match status" value="1"/>
</dbReference>
<gene>
    <name evidence="2" type="ORF">PMACD_LOCUS9915</name>
</gene>
<evidence type="ECO:0008006" key="4">
    <source>
        <dbReference type="Google" id="ProtNLM"/>
    </source>
</evidence>
<dbReference type="EMBL" id="CAJOBZ010000029">
    <property type="protein sequence ID" value="CAF4884610.1"/>
    <property type="molecule type" value="Genomic_DNA"/>
</dbReference>
<dbReference type="OrthoDB" id="6361347at2759"/>
<comment type="caution">
    <text evidence="2">The sequence shown here is derived from an EMBL/GenBank/DDBJ whole genome shotgun (WGS) entry which is preliminary data.</text>
</comment>
<evidence type="ECO:0000313" key="3">
    <source>
        <dbReference type="Proteomes" id="UP000663880"/>
    </source>
</evidence>
<proteinExistence type="predicted"/>
<keyword evidence="3" id="KW-1185">Reference proteome</keyword>
<reference evidence="2" key="1">
    <citation type="submission" date="2021-02" db="EMBL/GenBank/DDBJ databases">
        <authorList>
            <person name="Steward A R."/>
        </authorList>
    </citation>
    <scope>NUCLEOTIDE SEQUENCE</scope>
</reference>